<dbReference type="InterPro" id="IPR042099">
    <property type="entry name" value="ANL_N_sf"/>
</dbReference>
<dbReference type="GO" id="GO:0044550">
    <property type="term" value="P:secondary metabolite biosynthetic process"/>
    <property type="evidence" value="ECO:0007669"/>
    <property type="project" value="TreeGrafter"/>
</dbReference>
<dbReference type="Gene3D" id="3.40.50.12780">
    <property type="entry name" value="N-terminal domain of ligase-like"/>
    <property type="match status" value="1"/>
</dbReference>
<dbReference type="SUPFAM" id="SSF56801">
    <property type="entry name" value="Acetyl-CoA synthetase-like"/>
    <property type="match status" value="1"/>
</dbReference>
<dbReference type="PANTHER" id="PTHR45527">
    <property type="entry name" value="NONRIBOSOMAL PEPTIDE SYNTHETASE"/>
    <property type="match status" value="1"/>
</dbReference>
<evidence type="ECO:0000313" key="2">
    <source>
        <dbReference type="EMBL" id="EOD64603.1"/>
    </source>
</evidence>
<dbReference type="InterPro" id="IPR020845">
    <property type="entry name" value="AMP-binding_CS"/>
</dbReference>
<protein>
    <submittedName>
        <fullName evidence="2">Non-ribosomal peptide synthase</fullName>
    </submittedName>
</protein>
<dbReference type="GO" id="GO:0043041">
    <property type="term" value="P:amino acid activation for nonribosomal peptide biosynthetic process"/>
    <property type="evidence" value="ECO:0007669"/>
    <property type="project" value="TreeGrafter"/>
</dbReference>
<dbReference type="Proteomes" id="UP000014139">
    <property type="component" value="Unassembled WGS sequence"/>
</dbReference>
<keyword evidence="3" id="KW-1185">Reference proteome</keyword>
<evidence type="ECO:0000313" key="3">
    <source>
        <dbReference type="Proteomes" id="UP000014139"/>
    </source>
</evidence>
<accession>R1FZ39</accession>
<dbReference type="GO" id="GO:0005737">
    <property type="term" value="C:cytoplasm"/>
    <property type="evidence" value="ECO:0007669"/>
    <property type="project" value="TreeGrafter"/>
</dbReference>
<dbReference type="InterPro" id="IPR000873">
    <property type="entry name" value="AMP-dep_synth/lig_dom"/>
</dbReference>
<feature type="non-terminal residue" evidence="2">
    <location>
        <position position="426"/>
    </location>
</feature>
<proteinExistence type="predicted"/>
<dbReference type="Pfam" id="PF00501">
    <property type="entry name" value="AMP-binding"/>
    <property type="match status" value="2"/>
</dbReference>
<dbReference type="GO" id="GO:0031177">
    <property type="term" value="F:phosphopantetheine binding"/>
    <property type="evidence" value="ECO:0007669"/>
    <property type="project" value="TreeGrafter"/>
</dbReference>
<dbReference type="AlphaFoldDB" id="R1FZ39"/>
<evidence type="ECO:0000259" key="1">
    <source>
        <dbReference type="Pfam" id="PF00501"/>
    </source>
</evidence>
<reference evidence="2 3" key="1">
    <citation type="submission" date="2013-02" db="EMBL/GenBank/DDBJ databases">
        <title>Draft genome sequence of Amycolatopsis vancoresmycina strain DSM 44592T.</title>
        <authorList>
            <person name="Kumar S."/>
            <person name="Kaur N."/>
            <person name="Kaur C."/>
            <person name="Raghava G.P.S."/>
            <person name="Mayilraj S."/>
        </authorList>
    </citation>
    <scope>NUCLEOTIDE SEQUENCE [LARGE SCALE GENOMIC DNA]</scope>
    <source>
        <strain evidence="2 3">DSM 44592</strain>
    </source>
</reference>
<dbReference type="PANTHER" id="PTHR45527:SF1">
    <property type="entry name" value="FATTY ACID SYNTHASE"/>
    <property type="match status" value="1"/>
</dbReference>
<dbReference type="PROSITE" id="PS00455">
    <property type="entry name" value="AMP_BINDING"/>
    <property type="match status" value="1"/>
</dbReference>
<organism evidence="2 3">
    <name type="scientific">Amycolatopsis vancoresmycina DSM 44592</name>
    <dbReference type="NCBI Taxonomy" id="1292037"/>
    <lineage>
        <taxon>Bacteria</taxon>
        <taxon>Bacillati</taxon>
        <taxon>Actinomycetota</taxon>
        <taxon>Actinomycetes</taxon>
        <taxon>Pseudonocardiales</taxon>
        <taxon>Pseudonocardiaceae</taxon>
        <taxon>Amycolatopsis</taxon>
    </lineage>
</organism>
<gene>
    <name evidence="2" type="ORF">H480_31011</name>
</gene>
<dbReference type="Gene3D" id="3.40.50.980">
    <property type="match status" value="2"/>
</dbReference>
<name>R1FZ39_9PSEU</name>
<feature type="domain" description="AMP-dependent synthetase/ligase" evidence="1">
    <location>
        <begin position="238"/>
        <end position="399"/>
    </location>
</feature>
<sequence length="426" mass="44417">MGELLAQQASRDPGATAVVSGRSRVSYAELAARTGELAARLTERGAGPESRVGLLVGRGVDLVVAVFAVLEAGAAYVPVEPGHPRRHRAALLADAGVRLVVTHPERAGELPDGCEPVFVAAPGWDGDSTWPMARALGDGGGTAASRLSRPRIRPDNLAYVLYTSGSTGRPRGVLGTHRGLLRLFASHRARIFDPAARAAGRRLRVAHTAPLSFDASWVPLLWRAERCGPREAAARAAGRRLRVAHTAPLSFDASWVPLLWLLAGHELHVLDRLDPRATVAALAAARVDVLDETPSHLRMLLLAGLLDGPARPRVVLTGGEPVEPDLGVALAAAGVTVHNAYGTTETTVDSLVCPAAESGHVVVGQPVAGTRAQVLDAGLRPAPEGELWLSGDGLTRGYLGAPGATAAAFVADPAGPRRARLRRAAG</sequence>
<comment type="caution">
    <text evidence="2">The sequence shown here is derived from an EMBL/GenBank/DDBJ whole genome shotgun (WGS) entry which is preliminary data.</text>
</comment>
<feature type="domain" description="AMP-dependent synthetase/ligase" evidence="1">
    <location>
        <begin position="6"/>
        <end position="222"/>
    </location>
</feature>
<dbReference type="EMBL" id="AOUO01000496">
    <property type="protein sequence ID" value="EOD64603.1"/>
    <property type="molecule type" value="Genomic_DNA"/>
</dbReference>